<dbReference type="InterPro" id="IPR049490">
    <property type="entry name" value="C883_1060-like_KR_N"/>
</dbReference>
<dbReference type="FunFam" id="3.40.47.10:FF:000042">
    <property type="entry name" value="Polyketide synthase Pks13"/>
    <property type="match status" value="3"/>
</dbReference>
<reference evidence="13" key="4">
    <citation type="submission" date="2017-11" db="EMBL/GenBank/DDBJ databases">
        <title>Complete genome sequence of Serratia sp. ATCC 39006.</title>
        <authorList>
            <person name="Hampton H.G."/>
            <person name="Jackson S.A."/>
            <person name="Jauregui R."/>
            <person name="Poulter G.T.M."/>
            <person name="Salmond G.P.C."/>
            <person name="Fineran P.C."/>
        </authorList>
    </citation>
    <scope>NUCLEOTIDE SEQUENCE</scope>
    <source>
        <strain evidence="13">ATCC 39006</strain>
    </source>
</reference>
<organism evidence="13 14">
    <name type="scientific">Serratia sp. (strain ATCC 39006)</name>
    <name type="common">Prodigiosinella confusarubida</name>
    <dbReference type="NCBI Taxonomy" id="104623"/>
    <lineage>
        <taxon>Bacteria</taxon>
        <taxon>Pseudomonadati</taxon>
        <taxon>Pseudomonadota</taxon>
        <taxon>Gammaproteobacteria</taxon>
        <taxon>Enterobacterales</taxon>
        <taxon>Pectobacteriaceae</taxon>
        <taxon>Prodigiosinella</taxon>
    </lineage>
</organism>
<dbReference type="UniPathway" id="UPA00094"/>
<evidence type="ECO:0000313" key="15">
    <source>
        <dbReference type="Proteomes" id="UP000233778"/>
    </source>
</evidence>
<keyword evidence="6" id="KW-0276">Fatty acid metabolism</keyword>
<dbReference type="Gene3D" id="3.30.70.250">
    <property type="entry name" value="Malonyl-CoA ACP transacylase, ACP-binding"/>
    <property type="match status" value="1"/>
</dbReference>
<dbReference type="Gene3D" id="3.40.47.10">
    <property type="match status" value="3"/>
</dbReference>
<dbReference type="Pfam" id="PF21394">
    <property type="entry name" value="Beta-ketacyl_N"/>
    <property type="match status" value="1"/>
</dbReference>
<evidence type="ECO:0000313" key="12">
    <source>
        <dbReference type="EMBL" id="AUH00208.1"/>
    </source>
</evidence>
<dbReference type="Gene3D" id="1.10.1200.10">
    <property type="entry name" value="ACP-like"/>
    <property type="match status" value="4"/>
</dbReference>
<dbReference type="Gene3D" id="3.30.300.30">
    <property type="match status" value="1"/>
</dbReference>
<evidence type="ECO:0000313" key="14">
    <source>
        <dbReference type="Proteomes" id="UP000017700"/>
    </source>
</evidence>
<dbReference type="STRING" id="104623.Ser39006_03352"/>
<evidence type="ECO:0000256" key="2">
    <source>
        <dbReference type="ARBA" id="ARBA00006484"/>
    </source>
</evidence>
<dbReference type="Pfam" id="PF00109">
    <property type="entry name" value="ketoacyl-synt"/>
    <property type="match status" value="3"/>
</dbReference>
<dbReference type="CDD" id="cd00833">
    <property type="entry name" value="PKS"/>
    <property type="match status" value="3"/>
</dbReference>
<evidence type="ECO:0000256" key="8">
    <source>
        <dbReference type="ARBA" id="ARBA00023268"/>
    </source>
</evidence>
<dbReference type="Pfam" id="PF16197">
    <property type="entry name" value="KAsynt_C_assoc"/>
    <property type="match status" value="1"/>
</dbReference>
<dbReference type="SUPFAM" id="SSF56801">
    <property type="entry name" value="Acetyl-CoA synthetase-like"/>
    <property type="match status" value="1"/>
</dbReference>
<feature type="domain" description="Carrier" evidence="10">
    <location>
        <begin position="4498"/>
        <end position="4573"/>
    </location>
</feature>
<dbReference type="GO" id="GO:0006633">
    <property type="term" value="P:fatty acid biosynthetic process"/>
    <property type="evidence" value="ECO:0007669"/>
    <property type="project" value="UniProtKB-UniPathway"/>
</dbReference>
<feature type="region of interest" description="Disordered" evidence="9">
    <location>
        <begin position="3059"/>
        <end position="3088"/>
    </location>
</feature>
<dbReference type="InterPro" id="IPR016039">
    <property type="entry name" value="Thiolase-like"/>
</dbReference>
<dbReference type="InterPro" id="IPR020806">
    <property type="entry name" value="PKS_PP-bd"/>
</dbReference>
<feature type="domain" description="Carrier" evidence="10">
    <location>
        <begin position="576"/>
        <end position="651"/>
    </location>
</feature>
<protein>
    <submittedName>
        <fullName evidence="13">Type I polyketide synthase</fullName>
    </submittedName>
</protein>
<dbReference type="InterPro" id="IPR018201">
    <property type="entry name" value="Ketoacyl_synth_AS"/>
</dbReference>
<dbReference type="CDD" id="cd08953">
    <property type="entry name" value="KR_2_SDR_x"/>
    <property type="match status" value="2"/>
</dbReference>
<dbReference type="Gene3D" id="3.30.70.3290">
    <property type="match status" value="1"/>
</dbReference>
<dbReference type="Pfam" id="PF00550">
    <property type="entry name" value="PP-binding"/>
    <property type="match status" value="4"/>
</dbReference>
<dbReference type="GO" id="GO:0004312">
    <property type="term" value="F:fatty acid synthase activity"/>
    <property type="evidence" value="ECO:0007669"/>
    <property type="project" value="TreeGrafter"/>
</dbReference>
<dbReference type="SMART" id="SM01294">
    <property type="entry name" value="PKS_PP_betabranch"/>
    <property type="match status" value="1"/>
</dbReference>
<dbReference type="KEGG" id="sera:Ser39006_010585"/>
<dbReference type="Proteomes" id="UP000017700">
    <property type="component" value="Chromosome"/>
</dbReference>
<evidence type="ECO:0000256" key="3">
    <source>
        <dbReference type="ARBA" id="ARBA00022450"/>
    </source>
</evidence>
<dbReference type="SUPFAM" id="SSF51735">
    <property type="entry name" value="NAD(P)-binding Rossmann-fold domains"/>
    <property type="match status" value="5"/>
</dbReference>
<dbReference type="SMART" id="SM00822">
    <property type="entry name" value="PKS_KR"/>
    <property type="match status" value="3"/>
</dbReference>
<accession>A0A2I5TIY8</accession>
<comment type="similarity">
    <text evidence="2">Belongs to the short-chain dehydrogenases/reductases (SDR) family.</text>
</comment>
<dbReference type="Pfam" id="PF22621">
    <property type="entry name" value="CurL-like_PKS_C"/>
    <property type="match status" value="2"/>
</dbReference>
<dbReference type="InterPro" id="IPR020841">
    <property type="entry name" value="PKS_Beta-ketoAc_synthase_dom"/>
</dbReference>
<dbReference type="InterPro" id="IPR032821">
    <property type="entry name" value="PKS_assoc"/>
</dbReference>
<sequence>MDKINAGHLLDSLFASAKSEKGMLLYDRFLQPRFISYAQLLRDASVLCQSLGCRGVPKDSQVIIQLSDNLQFLTSFWACLLGGYVPVPLSCVASSEAAKKLWQVFQQSERPVILTGLLQRENIATFLGERCEPQDIERIRKAVLIVDELVANSPSDGVIFPDNHRQKTAFIQYSSGSTGEPKGVVLSHENVLSNIKDIGERIRITEQDKTLSWLPLSHDMGLIGFHLVPLVFGCDQVIIETANFIRRPACWLELVSQTRASITVSPNFGLKHLSKQVPPEKISPLQLASLRLVFNGAESISYQVCRDFLAVYEDHGLNADCLFPVYGLAEASLAVTFPQPGASLTVTTFLRESLVPGQTAIALSGTENQERHDAITLVAVGTPLAGCRVNIISPQEHVCADGQVGYIAIKGKNVTRGYYRAEKALGNKYGLNTGDLGLFYQGQLYITGRAKELFSINGQNYYSTNLEQYIESLAIQGAEHTAVVGVINAQGQEEVICFVRFKGAPADFIPLRREISAAIAEAFHMEISHILPVKQLPKTTSGKLKRTLLQQQYLNGQFADIIQNQHDADERSSHKYTPQQIAESILSLFKSLLSEQSIAIDDNFLEIGGDSALALRLKTRLSQRFSIELEDSVLFKYPTIRALSHFIWQRLTGNSEEQPPAANGPTRDTVQDIAIIGISCRFPGARNSEEFWHNLSNGVDSVSHFSQQELADSGIPEQWLARENYIRAKGIIDDSDYFAAGFFNYSPSEAEKLDPQMRFLHECAWEAFEYAGYDPINYAGPIGVYVGASPNPAWQAKWQSEGSQDARHFLDTQSADKDFSATRLSYKLNLTGPSVTLYTACSTGLAAVEMACQGLLSGSCEMALAGAASVLLPIKRGYFYQPGMLFAQDGVNRSFDAKASGSVFSDGVGLVLLKKLDRARQDNDNILAVIKGIAINNDGQGKAGYTAPSMQGQAQVISAALQLSAVDAETISYVETHGSATPLGDSIEIDALKQALDRPGNVTLPQCVLGSVKSQVGHMNTAAGIGGLIKVVLMLQHRQLPANLHVNQVNPNLQLENSRFYINQQHRPWQGSVLRAGVSSFGIGGTNVHAILEQAPVATCNTEPTRPLLFLLTAKTAQELGALKARMLQYISQQPSALLADIAYTLQVGRHHFPFRSCFICQTRQEVQDYLSGVLPARQQQVTDAKIHQVQGQLEQTLLSASGTPAFAEQLQQLATGWLAGARIDWSLLYSNQQHRRLPLPTYPFSRECYPLTLEVPASHAENAKQTSVPQSIDIYCYYPEWRLAEQTAPQPDASLLADGVILITQPTTLATMLENGLKDIGVKSLVLAQDSLVTEADYDNAFARIIAEQGHLPKLIVHQANIVENPLTEQDSYQRFISAYQRVCLLFKALQPLCHEHQLQVLLLSNSLADEFDFSPELAAISGPLQAIHPEAGNIHTGVLEIDWPQPTAQVAEQLKQQLLVEITRPFDNSGQKILLRGQQRWLPQLREMITPEYNAAVPGLKKRGVYVILGGLGGVGYALAQYLAQQWQATLILIGKTPLPQAAQWDTWLTDHGHDDRISIKIRQAQRLRGLGATLWTLNADLADPRQITDVFSQIYGRYPQIQGVIHAAGVADGALIVNRRLDADRAFFSSKVQGTLALSRILQSAPPDFLLFCSSIAAVLNLPGQAAYISANNFIDDFCRYFSQRIVSKVVAVNWDHWRDLEYSTFNQHDIFNRISEQRVGLSAAQAGQALLRALAAEQSQIVICAAPFSTRQAQIQQVINAVTSHSQVNIRPRPTLNVNYVAPGSHEEQRLATIIQKFTGLQQVGIHDNYFELGLTSLDIFQINQNLMLQLGRELPITAFYTYPTIRLYANFLTSNEAPLAPPIHRSTPPHAEAGGGIAIIGMAGRFPGAGNVEAYWQNLLAGIESVQFFSRESLLAAGIDPLLLDDPNYVSAKGYLADTDCFDHEFFGFSPREAQVLSPQVRLTYECVWSALENAGYPPDSHELSIGCFLGASHNTYWEEQVKHSAEGDSLGEFVSTLLSHKAFMATRIAHKLNLNGPAINLFTGCSTSAVTVHQACQSLMAGECDMAVAGGVSVEFPVISGYLYQPGMLFSQDGHCRSFDEQASGSCFGDGVGIVVLKPLHQALADGDVITAVIKGSAINNDGAMKVGYTAPSVKGQAAVIAKAQHNAGIVPDNIGYVETHGSGTPVGDPIELTALNSVIPRHSDTEAPCYIGSVKSNIGHLNTASGIAALIKTAKIIQTGEIPPSLHLTQLTSRFDFANSRLTVCTQRTLWPKIAGPRRAGVSSFGIGGTNVHLLLEEAPPQIAAPTQEKAGCLHLLLLQAKNLSALRQMGAQLITFLQQQSVCLADLAYSLQVTRTPMPWCRMVICHDRQDAISQLRQEWETLEFIRQCEDRFYVSVPSTARTENAIDLMLYHRNLRQETEQVPRLRQCLQTLQQQVGATFRLPSASSIGRQILPLPTYPFARISHWLGAQPAVSLKAENVEQTHSYTPMWLADGAVTACEGEGCCLLLCQQQGLQGSNLQQRLWASGMQSLLVTHGEKAGQDSDDSFTACFSDVQQLTACFRRLKQASRLPRTVVHYGSGENSEDAQKALSGLVNIIRAYKAVDGDAELKLLIITQYLYSDKGGSESACQAVKTGFARVINQEYRDIHCQLVDFESDKVADIAAGLLFELANPSGQVIVLYREAQRWLAHWQSSRLTGQQSPGFRQGGVYLITGGLGNIGFALALRLIHKFQAKIVIITRSDGLSDYQQQQLSGKQNNLLICQGSCANPDQLQQSVTEAEQVFGPIQGVIHAAGWASEESVSVIENMDEAFIRRHFNAKVAGTQALVQIFADKSLDFCLLMSSISAQLGGIGMAAYAGVNHYLDCMARYQRSKGLPWISVNWDRWQGARGWNNAYLKRVLGERQIAVEHGLDCIEHIVQNTANCQLLVSGKDVLGQLNTQNHISIASATVADETNGLPLRVKDRTHLNSRFVDARNPLERLITDVFEEHFGFSGISIHDNFFDLGASSVDLVRLHLKLNKRVDTPLTIANFLNYHSIYTLARFIEGDAATDEPQLSGDDPEPNADESTKPGDSTPPSVADEMDIAIIGMAAQFPGAPNIDTFWQNLLAGVESISRFSPQELRSAGVPESLTRDPSYVPARGILPESQSFDAAFFGYSFKEAQTMDPQTRVMHECAWRALEHAGYDPQGYAGKIGLYAGGGPHPYWSSVYSSAVVRSDKPSEQYATVQLSDKDFSASRIAYKLGLKGNTLSVFTACSTGLVAVHLAASSLLQGECDMALAGGASVWLPQKMGYLHEQGMILSADGHHRAFDAQASGSVFSDGVGVVLLKKLTRAIADGDSIHCVIKGTAINNDGNRKLGYTAPSVEGQVEVINGALARAHITPAQLNYIETHGSATSLGDVVEIEALKKVFAGDNNVGAACVLGAVKSNIGHTNSAAGMAGLIKTALVLKYRQIPPTLHFHELNPNINLQDGRLQINSTLQPLSGGVTSCFAGVSAFGIGGTNAHVILQGYEDRTVTADSAGPWLLPLSAKSPSALAAASASLGDYLQQNPAINMADVAYTLQVGRPHFAYRTTVMCHSLQEAIDAFTGTGAGNILSGHCKRGPQAIAFMLPGQSAQYINMGRALYDREPLFRQVMDACFSHYQTMTGEDIAEVLYPAHHDIVALTNTALSQPLLFMFEYALGQLLIGKAIRPSLLIGYSFGEYAAACIAGVFSYQDALDLIIIRGRLMQLMPAGKMLSTTLAKEQLIPLLSGSLSIAIENPSSLIVSGLEADVLKLEKALKTQRCFCFPVDIHHLAHSPLLKKILPAFKAALANVRFHAPQIPYISNVTGKRVTAEQATSSDFWCQHLTQTVKFSQGLDCLLEQVEGVALELGPGHDLSVLLRSKAPTATRLVAINLVANKHEAVDSYGYFLAKIGQMWLHGGVEDWQILHCEARKRIPLPGYIFEKQFFPLEPSILSETAWQGVTKTIHKTPELQQWFYRPTWRPLALASDDAGTPPPAGCILVFMDDIGVASEVCSILSAQGHTPIAVAKSSSFRQFGERSFAINPACLQDYLDLFSALRGRLGEDLQLYHFFSLGKPEDPLDADDIAPMMSVGFYSLLHIANALAETTNLRQVTLSVISNHLYQIAAEQHTAGAKGALQAACLVIPQEHPHIQCHSIDVMVPDHPRQRSRLIQQLCRFLMAKSSRPAAAILRDNSLWGRSYERLAANAAQTAATPIRKRGVYLITGGFGSIGRLLASHLATQYQASVILSTRGMDDNTEKGREKHQWLQTLRASGAQVEIICADVTDYHAMEKGLAVAEEICGAVNGVIHCAGLVGQMYLKPTASLTPTDCEEIFSAKITGVQVLAALFEGKKPDFCLCMSSISSVLGGLGHAAYIAANIYMDYFVQQQNLTADFRWLSVNWDGWQTERMQAQREGVTITQDKFAMSPAEGIAACEWALAQNETDLLVHSTADLDARIKQWVTLDSLQDQPRSVFPRPQLDTPYVAPEDTLQQALCTMMQERLGVDKIGINDDFFQLNMDSFIIVQITNMIKKQLNVDIPVVTFYKYPNINVLSAIIQQLGYGPENNG</sequence>
<keyword evidence="3" id="KW-0596">Phosphopantetheine</keyword>
<dbReference type="Pfam" id="PF02801">
    <property type="entry name" value="Ketoacyl-synt_C"/>
    <property type="match status" value="3"/>
</dbReference>
<dbReference type="InterPro" id="IPR016035">
    <property type="entry name" value="Acyl_Trfase/lysoPLipase"/>
</dbReference>
<dbReference type="InterPro" id="IPR000873">
    <property type="entry name" value="AMP-dep_synth/lig_dom"/>
</dbReference>
<dbReference type="PROSITE" id="PS50075">
    <property type="entry name" value="CARRIER"/>
    <property type="match status" value="4"/>
</dbReference>
<feature type="domain" description="Ketosynthase family 3 (KS3)" evidence="11">
    <location>
        <begin position="1879"/>
        <end position="2305"/>
    </location>
</feature>
<dbReference type="InterPro" id="IPR014043">
    <property type="entry name" value="Acyl_transferase_dom"/>
</dbReference>
<dbReference type="InterPro" id="IPR020845">
    <property type="entry name" value="AMP-binding_CS"/>
</dbReference>
<dbReference type="InterPro" id="IPR050091">
    <property type="entry name" value="PKS_NRPS_Biosynth_Enz"/>
</dbReference>
<dbReference type="OrthoDB" id="7671190at2"/>
<dbReference type="InterPro" id="IPR045851">
    <property type="entry name" value="AMP-bd_C_sf"/>
</dbReference>
<reference evidence="13 14" key="1">
    <citation type="journal article" date="2013" name="Genome Announc.">
        <title>Draft genome sequence of Serratia sp. strain ATCC 39006, a model bacterium for analysis of the biosynthesis and regulation of prodigiosin, a carbapenem, and gas vesicles.</title>
        <authorList>
            <person name="Fineran P.C."/>
            <person name="Iglesias Cans M.C."/>
            <person name="Ramsay J.P."/>
            <person name="Wilf N.M."/>
            <person name="Cossyleon D."/>
            <person name="McNeil M.B."/>
            <person name="Williamson N.R."/>
            <person name="Monson R.E."/>
            <person name="Becher S.A."/>
            <person name="Stanton J.A."/>
            <person name="Brugger K."/>
            <person name="Brown S.D."/>
            <person name="Salmond G.P."/>
        </authorList>
    </citation>
    <scope>NUCLEOTIDE SEQUENCE [LARGE SCALE GENOMIC DNA]</scope>
    <source>
        <strain evidence="13">ATCC 39006</strain>
        <strain evidence="14">ATCC 39006 / SC 11482</strain>
    </source>
</reference>
<evidence type="ECO:0000256" key="7">
    <source>
        <dbReference type="ARBA" id="ARBA00023098"/>
    </source>
</evidence>
<dbReference type="InterPro" id="IPR014031">
    <property type="entry name" value="Ketoacyl_synth_C"/>
</dbReference>
<evidence type="ECO:0000256" key="5">
    <source>
        <dbReference type="ARBA" id="ARBA00022679"/>
    </source>
</evidence>
<evidence type="ECO:0000256" key="4">
    <source>
        <dbReference type="ARBA" id="ARBA00022553"/>
    </source>
</evidence>
<feature type="domain" description="Carrier" evidence="10">
    <location>
        <begin position="2982"/>
        <end position="3057"/>
    </location>
</feature>
<keyword evidence="8" id="KW-0511">Multifunctional enzyme</keyword>
<proteinExistence type="inferred from homology"/>
<dbReference type="InterPro" id="IPR009081">
    <property type="entry name" value="PP-bd_ACP"/>
</dbReference>
<dbReference type="PANTHER" id="PTHR43775:SF51">
    <property type="entry name" value="INACTIVE PHENOLPHTHIOCEROL SYNTHESIS POLYKETIDE SYNTHASE TYPE I PKS1-RELATED"/>
    <property type="match status" value="1"/>
</dbReference>
<dbReference type="InterPro" id="IPR057326">
    <property type="entry name" value="KR_dom"/>
</dbReference>
<dbReference type="RefSeq" id="WP_021016614.1">
    <property type="nucleotide sequence ID" value="NZ_CP025084.1"/>
</dbReference>
<name>A0A2I5TIY8_SERS3</name>
<dbReference type="Gene3D" id="3.40.50.12780">
    <property type="entry name" value="N-terminal domain of ligase-like"/>
    <property type="match status" value="1"/>
</dbReference>
<dbReference type="InterPro" id="IPR014030">
    <property type="entry name" value="Ketoacyl_synth_N"/>
</dbReference>
<feature type="domain" description="Ketosynthase family 3 (KS3)" evidence="11">
    <location>
        <begin position="670"/>
        <end position="1094"/>
    </location>
</feature>
<dbReference type="SUPFAM" id="SSF47336">
    <property type="entry name" value="ACP-like"/>
    <property type="match status" value="4"/>
</dbReference>
<keyword evidence="4" id="KW-0597">Phosphoprotein</keyword>
<dbReference type="EMBL" id="CP025085">
    <property type="protein sequence ID" value="AUH00208.1"/>
    <property type="molecule type" value="Genomic_DNA"/>
</dbReference>
<evidence type="ECO:0000259" key="10">
    <source>
        <dbReference type="PROSITE" id="PS50075"/>
    </source>
</evidence>
<dbReference type="InterPro" id="IPR036291">
    <property type="entry name" value="NAD(P)-bd_dom_sf"/>
</dbReference>
<dbReference type="SUPFAM" id="SSF53901">
    <property type="entry name" value="Thiolase-like"/>
    <property type="match status" value="3"/>
</dbReference>
<dbReference type="SMART" id="SM00823">
    <property type="entry name" value="PKS_PP"/>
    <property type="match status" value="4"/>
</dbReference>
<keyword evidence="14" id="KW-1185">Reference proteome</keyword>
<dbReference type="Gene3D" id="3.40.50.720">
    <property type="entry name" value="NAD(P)-binding Rossmann-like Domain"/>
    <property type="match status" value="3"/>
</dbReference>
<dbReference type="SMART" id="SM00825">
    <property type="entry name" value="PKS_KS"/>
    <property type="match status" value="3"/>
</dbReference>
<dbReference type="GO" id="GO:0004315">
    <property type="term" value="F:3-oxoacyl-[acyl-carrier-protein] synthase activity"/>
    <property type="evidence" value="ECO:0007669"/>
    <property type="project" value="InterPro"/>
</dbReference>
<evidence type="ECO:0000313" key="13">
    <source>
        <dbReference type="EMBL" id="AUH04528.1"/>
    </source>
</evidence>
<dbReference type="PROSITE" id="PS52004">
    <property type="entry name" value="KS3_2"/>
    <property type="match status" value="3"/>
</dbReference>
<dbReference type="SMART" id="SM00827">
    <property type="entry name" value="PKS_AT"/>
    <property type="match status" value="1"/>
</dbReference>
<dbReference type="Pfam" id="PF00501">
    <property type="entry name" value="AMP-binding"/>
    <property type="match status" value="1"/>
</dbReference>
<evidence type="ECO:0000259" key="11">
    <source>
        <dbReference type="PROSITE" id="PS52004"/>
    </source>
</evidence>
<reference evidence="12 15" key="3">
    <citation type="submission" date="2017-11" db="EMBL/GenBank/DDBJ databases">
        <title>Complete genome sequence of Serratia sp. ATCC 39006 LacA.</title>
        <authorList>
            <person name="Hampton H.G."/>
            <person name="Jackson S.A."/>
            <person name="Jauregui R."/>
            <person name="Poulter G.T.M."/>
            <person name="Salmond G.P.C."/>
            <person name="Fineran P.C."/>
        </authorList>
    </citation>
    <scope>NUCLEOTIDE SEQUENCE [LARGE SCALE GENOMIC DNA]</scope>
    <source>
        <strain evidence="12 15">ATCC 39006</strain>
    </source>
</reference>
<feature type="domain" description="Ketosynthase family 3 (KS3)" evidence="11">
    <location>
        <begin position="3090"/>
        <end position="3518"/>
    </location>
</feature>
<dbReference type="Pfam" id="PF08659">
    <property type="entry name" value="KR"/>
    <property type="match status" value="3"/>
</dbReference>
<dbReference type="InterPro" id="IPR036736">
    <property type="entry name" value="ACP-like_sf"/>
</dbReference>
<keyword evidence="5" id="KW-0808">Transferase</keyword>
<dbReference type="GO" id="GO:0031177">
    <property type="term" value="F:phosphopantetheine binding"/>
    <property type="evidence" value="ECO:0007669"/>
    <property type="project" value="InterPro"/>
</dbReference>
<dbReference type="Proteomes" id="UP000233778">
    <property type="component" value="Chromosome"/>
</dbReference>
<comment type="pathway">
    <text evidence="1">Lipid metabolism; fatty acid biosynthesis.</text>
</comment>
<dbReference type="Pfam" id="PF00698">
    <property type="entry name" value="Acyl_transf_1"/>
    <property type="match status" value="1"/>
</dbReference>
<evidence type="ECO:0000256" key="6">
    <source>
        <dbReference type="ARBA" id="ARBA00022832"/>
    </source>
</evidence>
<dbReference type="PROSITE" id="PS00455">
    <property type="entry name" value="AMP_BINDING"/>
    <property type="match status" value="1"/>
</dbReference>
<dbReference type="SUPFAM" id="SSF52151">
    <property type="entry name" value="FabD/lysophospholipase-like"/>
    <property type="match status" value="1"/>
</dbReference>
<dbReference type="PANTHER" id="PTHR43775">
    <property type="entry name" value="FATTY ACID SYNTHASE"/>
    <property type="match status" value="1"/>
</dbReference>
<feature type="domain" description="Carrier" evidence="10">
    <location>
        <begin position="1786"/>
        <end position="1861"/>
    </location>
</feature>
<dbReference type="PROSITE" id="PS00606">
    <property type="entry name" value="KS3_1"/>
    <property type="match status" value="3"/>
</dbReference>
<dbReference type="EMBL" id="CP025084">
    <property type="protein sequence ID" value="AUH04528.1"/>
    <property type="molecule type" value="Genomic_DNA"/>
</dbReference>
<dbReference type="KEGG" id="serq:CWC46_10580"/>
<evidence type="ECO:0000256" key="1">
    <source>
        <dbReference type="ARBA" id="ARBA00005194"/>
    </source>
</evidence>
<dbReference type="Gene3D" id="3.40.366.10">
    <property type="entry name" value="Malonyl-Coenzyme A Acyl Carrier Protein, domain 2"/>
    <property type="match status" value="1"/>
</dbReference>
<dbReference type="Gene3D" id="1.10.1240.100">
    <property type="match status" value="2"/>
</dbReference>
<keyword evidence="7" id="KW-0443">Lipid metabolism</keyword>
<dbReference type="InterPro" id="IPR001227">
    <property type="entry name" value="Ac_transferase_dom_sf"/>
</dbReference>
<dbReference type="InterPro" id="IPR042099">
    <property type="entry name" value="ANL_N_sf"/>
</dbReference>
<reference evidence="13" key="2">
    <citation type="submission" date="2013-09" db="EMBL/GenBank/DDBJ databases">
        <authorList>
            <person name="Wang G."/>
            <person name="Yang Y."/>
            <person name="Su Y."/>
        </authorList>
    </citation>
    <scope>NUCLEOTIDE SEQUENCE</scope>
    <source>
        <strain evidence="13">ATCC 39006</strain>
    </source>
</reference>
<gene>
    <name evidence="12" type="ORF">CWC46_10580</name>
    <name evidence="13" type="ORF">Ser39006_010585</name>
</gene>
<dbReference type="InterPro" id="IPR013968">
    <property type="entry name" value="PKS_KR"/>
</dbReference>
<evidence type="ECO:0000256" key="9">
    <source>
        <dbReference type="SAM" id="MobiDB-lite"/>
    </source>
</evidence>